<comment type="caution">
    <text evidence="2">The sequence shown here is derived from an EMBL/GenBank/DDBJ whole genome shotgun (WGS) entry which is preliminary data.</text>
</comment>
<dbReference type="AlphaFoldDB" id="A0A179G6V0"/>
<reference evidence="2 3" key="1">
    <citation type="journal article" date="2016" name="PLoS Pathog.">
        <title>Biosynthesis of antibiotic leucinostatins in bio-control fungus Purpureocillium lilacinum and their inhibition on phytophthora revealed by genome mining.</title>
        <authorList>
            <person name="Wang G."/>
            <person name="Liu Z."/>
            <person name="Lin R."/>
            <person name="Li E."/>
            <person name="Mao Z."/>
            <person name="Ling J."/>
            <person name="Yang Y."/>
            <person name="Yin W.B."/>
            <person name="Xie B."/>
        </authorList>
    </citation>
    <scope>NUCLEOTIDE SEQUENCE [LARGE SCALE GENOMIC DNA]</scope>
    <source>
        <strain evidence="2">170</strain>
    </source>
</reference>
<feature type="transmembrane region" description="Helical" evidence="1">
    <location>
        <begin position="95"/>
        <end position="116"/>
    </location>
</feature>
<feature type="transmembrane region" description="Helical" evidence="1">
    <location>
        <begin position="64"/>
        <end position="83"/>
    </location>
</feature>
<protein>
    <submittedName>
        <fullName evidence="2">Uncharacterized protein</fullName>
    </submittedName>
</protein>
<organism evidence="2 3">
    <name type="scientific">Pochonia chlamydosporia 170</name>
    <dbReference type="NCBI Taxonomy" id="1380566"/>
    <lineage>
        <taxon>Eukaryota</taxon>
        <taxon>Fungi</taxon>
        <taxon>Dikarya</taxon>
        <taxon>Ascomycota</taxon>
        <taxon>Pezizomycotina</taxon>
        <taxon>Sordariomycetes</taxon>
        <taxon>Hypocreomycetidae</taxon>
        <taxon>Hypocreales</taxon>
        <taxon>Clavicipitaceae</taxon>
        <taxon>Pochonia</taxon>
    </lineage>
</organism>
<dbReference type="KEGG" id="pchm:VFPPC_00998"/>
<evidence type="ECO:0000256" key="1">
    <source>
        <dbReference type="SAM" id="Phobius"/>
    </source>
</evidence>
<keyword evidence="1" id="KW-1133">Transmembrane helix</keyword>
<keyword evidence="1" id="KW-0812">Transmembrane</keyword>
<name>A0A179G6V0_METCM</name>
<evidence type="ECO:0000313" key="2">
    <source>
        <dbReference type="EMBL" id="OAQ73230.1"/>
    </source>
</evidence>
<evidence type="ECO:0000313" key="3">
    <source>
        <dbReference type="Proteomes" id="UP000078397"/>
    </source>
</evidence>
<dbReference type="RefSeq" id="XP_018149313.1">
    <property type="nucleotide sequence ID" value="XM_018280908.1"/>
</dbReference>
<feature type="transmembrane region" description="Helical" evidence="1">
    <location>
        <begin position="237"/>
        <end position="260"/>
    </location>
</feature>
<sequence length="270" mass="29903">MATVNQIVPGFSLTNRWLLYTSFMLSPAQYISGIGSNLPTNIGFLAYNWYTQIQWYRAVQNKELQALSLLPVHFNLIYAVTYLGGVTCGNLPMAVVLGAGTAGVLVLNTVSAWMSWATNQPDGYGEYEFFFFGWRTLSEGWHKFVLVWQIGDSMFACAGVLMAFYVAVKSVFTDDHDGGASVVVPWRGKSKTSVSKFKYHAILLGAVVVMAGGWPLILWTELIVQRNNVASDTDMVAVWLFVAQVVALILPGFETVWAVMSCGWRRKNGP</sequence>
<dbReference type="STRING" id="1380566.A0A179G6V0"/>
<accession>A0A179G6V0</accession>
<dbReference type="GeneID" id="28844902"/>
<keyword evidence="1" id="KW-0472">Membrane</keyword>
<feature type="transmembrane region" description="Helical" evidence="1">
    <location>
        <begin position="146"/>
        <end position="168"/>
    </location>
</feature>
<gene>
    <name evidence="2" type="ORF">VFPPC_00998</name>
</gene>
<dbReference type="OrthoDB" id="4261061at2759"/>
<keyword evidence="3" id="KW-1185">Reference proteome</keyword>
<feature type="transmembrane region" description="Helical" evidence="1">
    <location>
        <begin position="197"/>
        <end position="217"/>
    </location>
</feature>
<dbReference type="EMBL" id="LSBJ02000001">
    <property type="protein sequence ID" value="OAQ73230.1"/>
    <property type="molecule type" value="Genomic_DNA"/>
</dbReference>
<dbReference type="Proteomes" id="UP000078397">
    <property type="component" value="Unassembled WGS sequence"/>
</dbReference>
<proteinExistence type="predicted"/>